<keyword evidence="1" id="KW-0238">DNA-binding</keyword>
<protein>
    <submittedName>
        <fullName evidence="1">Winged helix DNA-binding domain-containing protein</fullName>
    </submittedName>
</protein>
<dbReference type="InterPro" id="IPR009351">
    <property type="entry name" value="AlkZ-like"/>
</dbReference>
<name>A0ABW2C6S0_9PSEU</name>
<dbReference type="Pfam" id="PF06224">
    <property type="entry name" value="AlkZ-like"/>
    <property type="match status" value="1"/>
</dbReference>
<dbReference type="GO" id="GO:0003677">
    <property type="term" value="F:DNA binding"/>
    <property type="evidence" value="ECO:0007669"/>
    <property type="project" value="UniProtKB-KW"/>
</dbReference>
<dbReference type="PANTHER" id="PTHR38479">
    <property type="entry name" value="LMO0824 PROTEIN"/>
    <property type="match status" value="1"/>
</dbReference>
<organism evidence="1 2">
    <name type="scientific">Haloechinothrix salitolerans</name>
    <dbReference type="NCBI Taxonomy" id="926830"/>
    <lineage>
        <taxon>Bacteria</taxon>
        <taxon>Bacillati</taxon>
        <taxon>Actinomycetota</taxon>
        <taxon>Actinomycetes</taxon>
        <taxon>Pseudonocardiales</taxon>
        <taxon>Pseudonocardiaceae</taxon>
        <taxon>Haloechinothrix</taxon>
    </lineage>
</organism>
<proteinExistence type="predicted"/>
<dbReference type="Proteomes" id="UP001596337">
    <property type="component" value="Unassembled WGS sequence"/>
</dbReference>
<dbReference type="PANTHER" id="PTHR38479:SF2">
    <property type="entry name" value="WINGED HELIX DNA-BINDING DOMAIN-CONTAINING PROTEIN"/>
    <property type="match status" value="1"/>
</dbReference>
<gene>
    <name evidence="1" type="ORF">ACFQGD_28315</name>
</gene>
<reference evidence="2" key="1">
    <citation type="journal article" date="2019" name="Int. J. Syst. Evol. Microbiol.">
        <title>The Global Catalogue of Microorganisms (GCM) 10K type strain sequencing project: providing services to taxonomists for standard genome sequencing and annotation.</title>
        <authorList>
            <consortium name="The Broad Institute Genomics Platform"/>
            <consortium name="The Broad Institute Genome Sequencing Center for Infectious Disease"/>
            <person name="Wu L."/>
            <person name="Ma J."/>
        </authorList>
    </citation>
    <scope>NUCLEOTIDE SEQUENCE [LARGE SCALE GENOMIC DNA]</scope>
    <source>
        <strain evidence="2">KCTC 32255</strain>
    </source>
</reference>
<sequence length="378" mass="40697">MLSVDRAQVMAYRIAAQELHRPHGDVASLAVLDLGVQDAQRGSARLALTARLDVDPAVLSGERFRDTLHGADVTLAWTHRGAPHLHRAAELPAMAASLVPVNDVDAQARLAWQRGDVAKAGMPPTEALRTAAVALHDVVDATMTKGAASERVTPRLPEGLVRWCRPCQATHIHEQVMRLTTLRAGVRLEPDVFPATLTPLSGGLLAQEPDTAACTEVARRYLRLHGPATAAETAGFLGTTKRVAGAMWPEELVEVDFAGRQAWLTPEDVGALENPPEPDVVRLLPPSDPLLQARDRRTLVPDDGHHKQVWRVLGNPGVLLANGEIVATWRAKTAGRTRLDVTIEPLLPLHPADHAAVEDEAARVAAARGFPNVRVSVS</sequence>
<evidence type="ECO:0000313" key="1">
    <source>
        <dbReference type="EMBL" id="MFC6871031.1"/>
    </source>
</evidence>
<comment type="caution">
    <text evidence="1">The sequence shown here is derived from an EMBL/GenBank/DDBJ whole genome shotgun (WGS) entry which is preliminary data.</text>
</comment>
<accession>A0ABW2C6S0</accession>
<dbReference type="EMBL" id="JBHSXX010000001">
    <property type="protein sequence ID" value="MFC6871031.1"/>
    <property type="molecule type" value="Genomic_DNA"/>
</dbReference>
<keyword evidence="2" id="KW-1185">Reference proteome</keyword>
<dbReference type="RefSeq" id="WP_345406479.1">
    <property type="nucleotide sequence ID" value="NZ_BAABLA010000122.1"/>
</dbReference>
<evidence type="ECO:0000313" key="2">
    <source>
        <dbReference type="Proteomes" id="UP001596337"/>
    </source>
</evidence>